<protein>
    <recommendedName>
        <fullName evidence="3">DUF1573 domain-containing protein</fullName>
    </recommendedName>
</protein>
<gene>
    <name evidence="1" type="ORF">SAMN02745134_03715</name>
</gene>
<accession>A0A1W1XYA1</accession>
<dbReference type="AlphaFoldDB" id="A0A1W1XYA1"/>
<dbReference type="RefSeq" id="WP_084117702.1">
    <property type="nucleotide sequence ID" value="NZ_FWXH01000032.1"/>
</dbReference>
<dbReference type="Proteomes" id="UP000192468">
    <property type="component" value="Unassembled WGS sequence"/>
</dbReference>
<evidence type="ECO:0000313" key="1">
    <source>
        <dbReference type="EMBL" id="SMC28930.1"/>
    </source>
</evidence>
<evidence type="ECO:0008006" key="3">
    <source>
        <dbReference type="Google" id="ProtNLM"/>
    </source>
</evidence>
<proteinExistence type="predicted"/>
<dbReference type="OrthoDB" id="2988649at2"/>
<dbReference type="EMBL" id="FWXH01000032">
    <property type="protein sequence ID" value="SMC28930.1"/>
    <property type="molecule type" value="Genomic_DNA"/>
</dbReference>
<keyword evidence="2" id="KW-1185">Reference proteome</keyword>
<reference evidence="1 2" key="1">
    <citation type="submission" date="2017-04" db="EMBL/GenBank/DDBJ databases">
        <authorList>
            <person name="Afonso C.L."/>
            <person name="Miller P.J."/>
            <person name="Scott M.A."/>
            <person name="Spackman E."/>
            <person name="Goraichik I."/>
            <person name="Dimitrov K.M."/>
            <person name="Suarez D.L."/>
            <person name="Swayne D.E."/>
        </authorList>
    </citation>
    <scope>NUCLEOTIDE SEQUENCE [LARGE SCALE GENOMIC DNA]</scope>
    <source>
        <strain evidence="1 2">DSM 12555</strain>
    </source>
</reference>
<sequence length="134" mass="15211">MKDIIFDDFQNSVESSLVRHKSLIDIITKLQESDARINRAIAKSITNCGCIEINAKRQQIPENDSNLNIDNLSECLQTHVIGQLCENCRDVLEGEIGTHLFYLTSLCNTLGINLYDVLIRENDNINTLGKYNLR</sequence>
<evidence type="ECO:0000313" key="2">
    <source>
        <dbReference type="Proteomes" id="UP000192468"/>
    </source>
</evidence>
<name>A0A1W1XYA1_9CLOT</name>
<dbReference type="STRING" id="1121291.SAMN02745134_03715"/>
<organism evidence="1 2">
    <name type="scientific">Clostridium acidisoli DSM 12555</name>
    <dbReference type="NCBI Taxonomy" id="1121291"/>
    <lineage>
        <taxon>Bacteria</taxon>
        <taxon>Bacillati</taxon>
        <taxon>Bacillota</taxon>
        <taxon>Clostridia</taxon>
        <taxon>Eubacteriales</taxon>
        <taxon>Clostridiaceae</taxon>
        <taxon>Clostridium</taxon>
    </lineage>
</organism>